<evidence type="ECO:0000313" key="15">
    <source>
        <dbReference type="EMBL" id="SFG46651.1"/>
    </source>
</evidence>
<dbReference type="PANTHER" id="PTHR43020">
    <property type="entry name" value="CDK5 REGULATORY SUBUNIT-ASSOCIATED PROTEIN 1"/>
    <property type="match status" value="1"/>
</dbReference>
<feature type="binding site" evidence="11">
    <location>
        <position position="168"/>
    </location>
    <ligand>
        <name>[4Fe-4S] cluster</name>
        <dbReference type="ChEBI" id="CHEBI:49883"/>
        <label>2</label>
        <note>4Fe-4S-S-AdoMet</note>
    </ligand>
</feature>
<dbReference type="SMART" id="SM00729">
    <property type="entry name" value="Elp3"/>
    <property type="match status" value="1"/>
</dbReference>
<evidence type="ECO:0000256" key="1">
    <source>
        <dbReference type="ARBA" id="ARBA00003234"/>
    </source>
</evidence>
<evidence type="ECO:0000256" key="8">
    <source>
        <dbReference type="ARBA" id="ARBA00023004"/>
    </source>
</evidence>
<dbReference type="SFLD" id="SFLDG01082">
    <property type="entry name" value="B12-binding_domain_containing"/>
    <property type="match status" value="1"/>
</dbReference>
<keyword evidence="5 11" id="KW-0949">S-adenosyl-L-methionine</keyword>
<evidence type="ECO:0000256" key="5">
    <source>
        <dbReference type="ARBA" id="ARBA00022691"/>
    </source>
</evidence>
<dbReference type="InterPro" id="IPR020612">
    <property type="entry name" value="Methylthiotransferase_CS"/>
</dbReference>
<keyword evidence="7 11" id="KW-0479">Metal-binding</keyword>
<feature type="binding site" evidence="11">
    <location>
        <position position="171"/>
    </location>
    <ligand>
        <name>[4Fe-4S] cluster</name>
        <dbReference type="ChEBI" id="CHEBI:49883"/>
        <label>2</label>
        <note>4Fe-4S-S-AdoMet</note>
    </ligand>
</feature>
<comment type="cofactor">
    <cofactor evidence="11">
        <name>[4Fe-4S] cluster</name>
        <dbReference type="ChEBI" id="CHEBI:49883"/>
    </cofactor>
    <text evidence="11">Binds 2 [4Fe-4S] clusters. One cluster is coordinated with 3 cysteines and an exchangeable S-adenosyl-L-methionine.</text>
</comment>
<feature type="binding site" evidence="11">
    <location>
        <position position="54"/>
    </location>
    <ligand>
        <name>[4Fe-4S] cluster</name>
        <dbReference type="ChEBI" id="CHEBI:49883"/>
        <label>1</label>
    </ligand>
</feature>
<feature type="binding site" evidence="11">
    <location>
        <position position="88"/>
    </location>
    <ligand>
        <name>[4Fe-4S] cluster</name>
        <dbReference type="ChEBI" id="CHEBI:49883"/>
        <label>1</label>
    </ligand>
</feature>
<evidence type="ECO:0000256" key="2">
    <source>
        <dbReference type="ARBA" id="ARBA00022485"/>
    </source>
</evidence>
<feature type="domain" description="MTTase N-terminal" evidence="13">
    <location>
        <begin position="9"/>
        <end position="127"/>
    </location>
</feature>
<feature type="domain" description="Radical SAM core" evidence="14">
    <location>
        <begin position="150"/>
        <end position="382"/>
    </location>
</feature>
<dbReference type="OrthoDB" id="9805215at2"/>
<dbReference type="InterPro" id="IPR038135">
    <property type="entry name" value="Methylthiotransferase_N_sf"/>
</dbReference>
<name>A0A1I2S9M0_9FIRM</name>
<dbReference type="PANTHER" id="PTHR43020:SF2">
    <property type="entry name" value="MITOCHONDRIAL TRNA METHYLTHIOTRANSFERASE CDK5RAP1"/>
    <property type="match status" value="1"/>
</dbReference>
<dbReference type="Gene3D" id="3.40.50.12160">
    <property type="entry name" value="Methylthiotransferase, N-terminal domain"/>
    <property type="match status" value="1"/>
</dbReference>
<gene>
    <name evidence="11" type="primary">miaB</name>
    <name evidence="15" type="ORF">SAMN05660649_01727</name>
</gene>
<sequence length="447" mass="50378">MSTEKIKNKKYLIITFGCQMNEHDSERIAGILENNGYNPVQDINEADLIIINTCCVRETAENKVYGLLGRLGKIKKNKPDLIIGVGGCMSQQEHVGKRLKQRFPYVDVVFGTFNLHTLGDLLTRARETKQQVIDVWQEAGMEECDFTVKRVPGVRAWVNIMLGCNNFCTYCIVPYVRGRERSRSQETIINEITKLGQEGYKDITLLGQNVNSFGKDIKGGIDFADLLTRVNSIDSVDRIRYMTSHPRDFNDKLIVTIAGLSKVCEHIHLPVQAGSNKILKKMNRGYSREDYFNLVARIRAAIPDVSLTTDVMVGFPGETDADFRDTFELMQEIKFDSAFTFVYNKREGTPAAKMEEQIPDEVKSKRIQEIIQLQNQISLGKNKLDVGKVLECLVEGPSKTNSELLSARTRTNKIVVFKGEKDVIGKILPLKITGYSLTHLEGEGNAL</sequence>
<dbReference type="STRING" id="341036.SAMN05660649_01727"/>
<evidence type="ECO:0000259" key="13">
    <source>
        <dbReference type="PROSITE" id="PS51449"/>
    </source>
</evidence>
<dbReference type="SFLD" id="SFLDS00029">
    <property type="entry name" value="Radical_SAM"/>
    <property type="match status" value="1"/>
</dbReference>
<feature type="binding site" evidence="11">
    <location>
        <position position="164"/>
    </location>
    <ligand>
        <name>[4Fe-4S] cluster</name>
        <dbReference type="ChEBI" id="CHEBI:49883"/>
        <label>2</label>
        <note>4Fe-4S-S-AdoMet</note>
    </ligand>
</feature>
<dbReference type="InterPro" id="IPR058240">
    <property type="entry name" value="rSAM_sf"/>
</dbReference>
<protein>
    <recommendedName>
        <fullName evidence="10 11">tRNA-2-methylthio-N(6)-dimethylallyladenosine synthase</fullName>
        <ecNumber evidence="10 11">2.8.4.3</ecNumber>
    </recommendedName>
    <alternativeName>
        <fullName evidence="11">(Dimethylallyl)adenosine tRNA methylthiotransferase MiaB</fullName>
    </alternativeName>
    <alternativeName>
        <fullName evidence="11">tRNA-i(6)A37 methylthiotransferase</fullName>
    </alternativeName>
</protein>
<keyword evidence="16" id="KW-1185">Reference proteome</keyword>
<dbReference type="NCBIfam" id="TIGR00089">
    <property type="entry name" value="MiaB/RimO family radical SAM methylthiotransferase"/>
    <property type="match status" value="1"/>
</dbReference>
<comment type="similarity">
    <text evidence="11">Belongs to the methylthiotransferase family. MiaB subfamily.</text>
</comment>
<evidence type="ECO:0000256" key="4">
    <source>
        <dbReference type="ARBA" id="ARBA00022679"/>
    </source>
</evidence>
<dbReference type="CDD" id="cd01335">
    <property type="entry name" value="Radical_SAM"/>
    <property type="match status" value="1"/>
</dbReference>
<dbReference type="InterPro" id="IPR013848">
    <property type="entry name" value="Methylthiotransferase_N"/>
</dbReference>
<evidence type="ECO:0000259" key="14">
    <source>
        <dbReference type="PROSITE" id="PS51918"/>
    </source>
</evidence>
<dbReference type="AlphaFoldDB" id="A0A1I2S9M0"/>
<dbReference type="SFLD" id="SFLDF00273">
    <property type="entry name" value="(dimethylallyl)adenosine_tRNA"/>
    <property type="match status" value="1"/>
</dbReference>
<reference evidence="16" key="1">
    <citation type="submission" date="2016-10" db="EMBL/GenBank/DDBJ databases">
        <authorList>
            <person name="Varghese N."/>
            <person name="Submissions S."/>
        </authorList>
    </citation>
    <scope>NUCLEOTIDE SEQUENCE [LARGE SCALE GENOMIC DNA]</scope>
    <source>
        <strain evidence="16">DSM 17038</strain>
    </source>
</reference>
<evidence type="ECO:0000256" key="7">
    <source>
        <dbReference type="ARBA" id="ARBA00022723"/>
    </source>
</evidence>
<dbReference type="RefSeq" id="WP_092470668.1">
    <property type="nucleotide sequence ID" value="NZ_FOOX01000005.1"/>
</dbReference>
<dbReference type="Pfam" id="PF00919">
    <property type="entry name" value="UPF0004"/>
    <property type="match status" value="1"/>
</dbReference>
<dbReference type="GO" id="GO:0046872">
    <property type="term" value="F:metal ion binding"/>
    <property type="evidence" value="ECO:0007669"/>
    <property type="project" value="UniProtKB-KW"/>
</dbReference>
<evidence type="ECO:0000256" key="11">
    <source>
        <dbReference type="HAMAP-Rule" id="MF_01864"/>
    </source>
</evidence>
<dbReference type="GO" id="GO:0035597">
    <property type="term" value="F:tRNA-2-methylthio-N(6)-dimethylallyladenosine(37) synthase activity"/>
    <property type="evidence" value="ECO:0007669"/>
    <property type="project" value="UniProtKB-EC"/>
</dbReference>
<evidence type="ECO:0000256" key="9">
    <source>
        <dbReference type="ARBA" id="ARBA00023014"/>
    </source>
</evidence>
<dbReference type="PROSITE" id="PS01278">
    <property type="entry name" value="MTTASE_RADICAL"/>
    <property type="match status" value="1"/>
</dbReference>
<accession>A0A1I2S9M0</accession>
<dbReference type="SFLD" id="SFLDG01061">
    <property type="entry name" value="methylthiotransferase"/>
    <property type="match status" value="1"/>
</dbReference>
<dbReference type="InterPro" id="IPR005839">
    <property type="entry name" value="Methylthiotransferase"/>
</dbReference>
<dbReference type="Pfam" id="PF04055">
    <property type="entry name" value="Radical_SAM"/>
    <property type="match status" value="1"/>
</dbReference>
<dbReference type="InterPro" id="IPR006463">
    <property type="entry name" value="MiaB_methiolase"/>
</dbReference>
<evidence type="ECO:0000259" key="12">
    <source>
        <dbReference type="PROSITE" id="PS50926"/>
    </source>
</evidence>
<comment type="function">
    <text evidence="1 11">Catalyzes the methylthiolation of N6-(dimethylallyl)adenosine (i(6)A), leading to the formation of 2-methylthio-N6-(dimethylallyl)adenosine (ms(2)i(6)A) at position 37 in tRNAs that read codons beginning with uridine.</text>
</comment>
<dbReference type="HAMAP" id="MF_01864">
    <property type="entry name" value="tRNA_metthiotr_MiaB"/>
    <property type="match status" value="1"/>
</dbReference>
<comment type="catalytic activity">
    <reaction evidence="11">
        <text>N(6)-dimethylallyladenosine(37) in tRNA + (sulfur carrier)-SH + AH2 + 2 S-adenosyl-L-methionine = 2-methylsulfanyl-N(6)-dimethylallyladenosine(37) in tRNA + (sulfur carrier)-H + 5'-deoxyadenosine + L-methionine + A + S-adenosyl-L-homocysteine + 2 H(+)</text>
        <dbReference type="Rhea" id="RHEA:37067"/>
        <dbReference type="Rhea" id="RHEA-COMP:10375"/>
        <dbReference type="Rhea" id="RHEA-COMP:10376"/>
        <dbReference type="Rhea" id="RHEA-COMP:14737"/>
        <dbReference type="Rhea" id="RHEA-COMP:14739"/>
        <dbReference type="ChEBI" id="CHEBI:13193"/>
        <dbReference type="ChEBI" id="CHEBI:15378"/>
        <dbReference type="ChEBI" id="CHEBI:17319"/>
        <dbReference type="ChEBI" id="CHEBI:17499"/>
        <dbReference type="ChEBI" id="CHEBI:29917"/>
        <dbReference type="ChEBI" id="CHEBI:57844"/>
        <dbReference type="ChEBI" id="CHEBI:57856"/>
        <dbReference type="ChEBI" id="CHEBI:59789"/>
        <dbReference type="ChEBI" id="CHEBI:64428"/>
        <dbReference type="ChEBI" id="CHEBI:74415"/>
        <dbReference type="ChEBI" id="CHEBI:74417"/>
        <dbReference type="EC" id="2.8.4.3"/>
    </reaction>
</comment>
<evidence type="ECO:0000313" key="16">
    <source>
        <dbReference type="Proteomes" id="UP000199337"/>
    </source>
</evidence>
<dbReference type="Gene3D" id="3.80.30.20">
    <property type="entry name" value="tm_1862 like domain"/>
    <property type="match status" value="1"/>
</dbReference>
<dbReference type="PROSITE" id="PS51449">
    <property type="entry name" value="MTTASE_N"/>
    <property type="match status" value="1"/>
</dbReference>
<evidence type="ECO:0000256" key="3">
    <source>
        <dbReference type="ARBA" id="ARBA00022490"/>
    </source>
</evidence>
<dbReference type="GO" id="GO:0005829">
    <property type="term" value="C:cytosol"/>
    <property type="evidence" value="ECO:0007669"/>
    <property type="project" value="TreeGrafter"/>
</dbReference>
<proteinExistence type="inferred from homology"/>
<dbReference type="InterPro" id="IPR002792">
    <property type="entry name" value="TRAM_dom"/>
</dbReference>
<dbReference type="PROSITE" id="PS50926">
    <property type="entry name" value="TRAM"/>
    <property type="match status" value="1"/>
</dbReference>
<dbReference type="EC" id="2.8.4.3" evidence="10 11"/>
<keyword evidence="4 11" id="KW-0808">Transferase</keyword>
<dbReference type="InterPro" id="IPR007197">
    <property type="entry name" value="rSAM"/>
</dbReference>
<keyword evidence="2 11" id="KW-0004">4Fe-4S</keyword>
<dbReference type="EMBL" id="FOOX01000005">
    <property type="protein sequence ID" value="SFG46651.1"/>
    <property type="molecule type" value="Genomic_DNA"/>
</dbReference>
<dbReference type="PROSITE" id="PS51918">
    <property type="entry name" value="RADICAL_SAM"/>
    <property type="match status" value="1"/>
</dbReference>
<comment type="subcellular location">
    <subcellularLocation>
        <location evidence="11">Cytoplasm</location>
    </subcellularLocation>
</comment>
<dbReference type="Pfam" id="PF01938">
    <property type="entry name" value="TRAM"/>
    <property type="match status" value="1"/>
</dbReference>
<keyword evidence="8 11" id="KW-0408">Iron</keyword>
<organism evidence="15 16">
    <name type="scientific">Desulfotruncus arcticus DSM 17038</name>
    <dbReference type="NCBI Taxonomy" id="1121424"/>
    <lineage>
        <taxon>Bacteria</taxon>
        <taxon>Bacillati</taxon>
        <taxon>Bacillota</taxon>
        <taxon>Clostridia</taxon>
        <taxon>Eubacteriales</taxon>
        <taxon>Desulfallaceae</taxon>
        <taxon>Desulfotruncus</taxon>
    </lineage>
</organism>
<feature type="domain" description="TRAM" evidence="12">
    <location>
        <begin position="383"/>
        <end position="446"/>
    </location>
</feature>
<dbReference type="FunFam" id="3.80.30.20:FF:000001">
    <property type="entry name" value="tRNA-2-methylthio-N(6)-dimethylallyladenosine synthase 2"/>
    <property type="match status" value="1"/>
</dbReference>
<dbReference type="InterPro" id="IPR006638">
    <property type="entry name" value="Elp3/MiaA/NifB-like_rSAM"/>
</dbReference>
<dbReference type="InterPro" id="IPR023404">
    <property type="entry name" value="rSAM_horseshoe"/>
</dbReference>
<dbReference type="SUPFAM" id="SSF102114">
    <property type="entry name" value="Radical SAM enzymes"/>
    <property type="match status" value="1"/>
</dbReference>
<evidence type="ECO:0000256" key="10">
    <source>
        <dbReference type="ARBA" id="ARBA00033765"/>
    </source>
</evidence>
<dbReference type="FunFam" id="3.40.50.12160:FF:000006">
    <property type="entry name" value="tRNA-2-methylthio-N(6)-dimethylallyladenosine synthase"/>
    <property type="match status" value="1"/>
</dbReference>
<keyword evidence="6 11" id="KW-0819">tRNA processing</keyword>
<evidence type="ECO:0000256" key="6">
    <source>
        <dbReference type="ARBA" id="ARBA00022694"/>
    </source>
</evidence>
<keyword evidence="9 11" id="KW-0411">Iron-sulfur</keyword>
<comment type="subunit">
    <text evidence="11">Monomer.</text>
</comment>
<feature type="binding site" evidence="11">
    <location>
        <position position="18"/>
    </location>
    <ligand>
        <name>[4Fe-4S] cluster</name>
        <dbReference type="ChEBI" id="CHEBI:49883"/>
        <label>1</label>
    </ligand>
</feature>
<dbReference type="GO" id="GO:0051539">
    <property type="term" value="F:4 iron, 4 sulfur cluster binding"/>
    <property type="evidence" value="ECO:0007669"/>
    <property type="project" value="UniProtKB-UniRule"/>
</dbReference>
<dbReference type="NCBIfam" id="TIGR01574">
    <property type="entry name" value="miaB-methiolase"/>
    <property type="match status" value="1"/>
</dbReference>
<keyword evidence="3 11" id="KW-0963">Cytoplasm</keyword>
<dbReference type="Proteomes" id="UP000199337">
    <property type="component" value="Unassembled WGS sequence"/>
</dbReference>